<dbReference type="PANTHER" id="PTHR42085">
    <property type="entry name" value="F-BOX DOMAIN-CONTAINING PROTEIN"/>
    <property type="match status" value="1"/>
</dbReference>
<comment type="caution">
    <text evidence="1">The sequence shown here is derived from an EMBL/GenBank/DDBJ whole genome shotgun (WGS) entry which is preliminary data.</text>
</comment>
<protein>
    <submittedName>
        <fullName evidence="1">Uncharacterized protein</fullName>
    </submittedName>
</protein>
<sequence>MKVKPNPKKLRPTLDNEVSCPLMDLTPELRNDCYRSALVADEPVPLKRRDILGRRPLLNTCTQIRNEATSIFWAQNTFIMDVRDLGQACHALSHVRLEHCTLITRLIVRFQVDVEPPVAPLPWCLRGTPPRAGS</sequence>
<reference evidence="1" key="1">
    <citation type="submission" date="2023-04" db="EMBL/GenBank/DDBJ databases">
        <title>Black Yeasts Isolated from many extreme environments.</title>
        <authorList>
            <person name="Coleine C."/>
            <person name="Stajich J.E."/>
            <person name="Selbmann L."/>
        </authorList>
    </citation>
    <scope>NUCLEOTIDE SEQUENCE</scope>
    <source>
        <strain evidence="1">CCFEE 5312</strain>
    </source>
</reference>
<organism evidence="1 2">
    <name type="scientific">Extremus antarcticus</name>
    <dbReference type="NCBI Taxonomy" id="702011"/>
    <lineage>
        <taxon>Eukaryota</taxon>
        <taxon>Fungi</taxon>
        <taxon>Dikarya</taxon>
        <taxon>Ascomycota</taxon>
        <taxon>Pezizomycotina</taxon>
        <taxon>Dothideomycetes</taxon>
        <taxon>Dothideomycetidae</taxon>
        <taxon>Mycosphaerellales</taxon>
        <taxon>Extremaceae</taxon>
        <taxon>Extremus</taxon>
    </lineage>
</organism>
<dbReference type="EMBL" id="JAWDJX010000057">
    <property type="protein sequence ID" value="KAK3047729.1"/>
    <property type="molecule type" value="Genomic_DNA"/>
</dbReference>
<dbReference type="PANTHER" id="PTHR42085:SF1">
    <property type="entry name" value="F-BOX DOMAIN-CONTAINING PROTEIN"/>
    <property type="match status" value="1"/>
</dbReference>
<dbReference type="AlphaFoldDB" id="A0AAJ0G5B6"/>
<gene>
    <name evidence="1" type="ORF">LTR09_010843</name>
</gene>
<dbReference type="InterPro" id="IPR038883">
    <property type="entry name" value="AN11006-like"/>
</dbReference>
<dbReference type="Proteomes" id="UP001271007">
    <property type="component" value="Unassembled WGS sequence"/>
</dbReference>
<keyword evidence="2" id="KW-1185">Reference proteome</keyword>
<proteinExistence type="predicted"/>
<accession>A0AAJ0G5B6</accession>
<evidence type="ECO:0000313" key="1">
    <source>
        <dbReference type="EMBL" id="KAK3047729.1"/>
    </source>
</evidence>
<evidence type="ECO:0000313" key="2">
    <source>
        <dbReference type="Proteomes" id="UP001271007"/>
    </source>
</evidence>
<name>A0AAJ0G5B6_9PEZI</name>